<keyword evidence="3" id="KW-1185">Reference proteome</keyword>
<feature type="region of interest" description="Disordered" evidence="1">
    <location>
        <begin position="148"/>
        <end position="202"/>
    </location>
</feature>
<dbReference type="Proteomes" id="UP000789342">
    <property type="component" value="Unassembled WGS sequence"/>
</dbReference>
<name>A0A9N9NZH5_9GLOM</name>
<reference evidence="2" key="1">
    <citation type="submission" date="2021-06" db="EMBL/GenBank/DDBJ databases">
        <authorList>
            <person name="Kallberg Y."/>
            <person name="Tangrot J."/>
            <person name="Rosling A."/>
        </authorList>
    </citation>
    <scope>NUCLEOTIDE SEQUENCE</scope>
    <source>
        <strain evidence="2">CL551</strain>
    </source>
</reference>
<protein>
    <submittedName>
        <fullName evidence="2">15078_t:CDS:1</fullName>
    </submittedName>
</protein>
<proteinExistence type="predicted"/>
<feature type="non-terminal residue" evidence="2">
    <location>
        <position position="202"/>
    </location>
</feature>
<dbReference type="InterPro" id="IPR016197">
    <property type="entry name" value="Chromo-like_dom_sf"/>
</dbReference>
<evidence type="ECO:0000313" key="2">
    <source>
        <dbReference type="EMBL" id="CAG8788094.1"/>
    </source>
</evidence>
<evidence type="ECO:0000313" key="3">
    <source>
        <dbReference type="Proteomes" id="UP000789342"/>
    </source>
</evidence>
<accession>A0A9N9NZH5</accession>
<gene>
    <name evidence="2" type="ORF">AMORRO_LOCUS17905</name>
</gene>
<feature type="non-terminal residue" evidence="2">
    <location>
        <position position="1"/>
    </location>
</feature>
<dbReference type="EMBL" id="CAJVPV010058665">
    <property type="protein sequence ID" value="CAG8788094.1"/>
    <property type="molecule type" value="Genomic_DNA"/>
</dbReference>
<feature type="compositionally biased region" description="Low complexity" evidence="1">
    <location>
        <begin position="161"/>
        <end position="187"/>
    </location>
</feature>
<comment type="caution">
    <text evidence="2">The sequence shown here is derived from an EMBL/GenBank/DDBJ whole genome shotgun (WGS) entry which is preliminary data.</text>
</comment>
<evidence type="ECO:0000256" key="1">
    <source>
        <dbReference type="SAM" id="MobiDB-lite"/>
    </source>
</evidence>
<feature type="compositionally biased region" description="Basic residues" evidence="1">
    <location>
        <begin position="150"/>
        <end position="160"/>
    </location>
</feature>
<organism evidence="2 3">
    <name type="scientific">Acaulospora morrowiae</name>
    <dbReference type="NCBI Taxonomy" id="94023"/>
    <lineage>
        <taxon>Eukaryota</taxon>
        <taxon>Fungi</taxon>
        <taxon>Fungi incertae sedis</taxon>
        <taxon>Mucoromycota</taxon>
        <taxon>Glomeromycotina</taxon>
        <taxon>Glomeromycetes</taxon>
        <taxon>Diversisporales</taxon>
        <taxon>Acaulosporaceae</taxon>
        <taxon>Acaulospora</taxon>
    </lineage>
</organism>
<dbReference type="Gene3D" id="2.30.30.140">
    <property type="match status" value="1"/>
</dbReference>
<sequence length="202" mass="23181">AKTGQPKETLCESCKIMHLNVQRVGSLDLCPYCKALFDDDGTFRFKRGGQYGFERYKRVKVLCFDGVWYSAMMVDFKNGRIRVHYEGWSDKFDEWILAGSKRIKDMTLEEMLEEKKISENISSSNNSDNNYYEIGGIEKIKENEMIFKPQNKKRVRRKRSSSNLSSSSTSSLTSLSDLSSDSTSQSDVPTTKKNNKKDVDSE</sequence>
<dbReference type="OrthoDB" id="161570at2759"/>
<dbReference type="SUPFAM" id="SSF54160">
    <property type="entry name" value="Chromo domain-like"/>
    <property type="match status" value="1"/>
</dbReference>
<dbReference type="AlphaFoldDB" id="A0A9N9NZH5"/>